<evidence type="ECO:0000256" key="10">
    <source>
        <dbReference type="SAM" id="MobiDB-lite"/>
    </source>
</evidence>
<dbReference type="PROSITE" id="PS01361">
    <property type="entry name" value="ZF_DOF_1"/>
    <property type="match status" value="1"/>
</dbReference>
<dbReference type="STRING" id="29655.A0A0K9PMN2"/>
<accession>A0A0K9PMN2</accession>
<evidence type="ECO:0000256" key="8">
    <source>
        <dbReference type="PROSITE-ProRule" id="PRU00071"/>
    </source>
</evidence>
<keyword evidence="4 9" id="KW-0805">Transcription regulation</keyword>
<reference evidence="13" key="1">
    <citation type="journal article" date="2016" name="Nature">
        <title>The genome of the seagrass Zostera marina reveals angiosperm adaptation to the sea.</title>
        <authorList>
            <person name="Olsen J.L."/>
            <person name="Rouze P."/>
            <person name="Verhelst B."/>
            <person name="Lin Y.-C."/>
            <person name="Bayer T."/>
            <person name="Collen J."/>
            <person name="Dattolo E."/>
            <person name="De Paoli E."/>
            <person name="Dittami S."/>
            <person name="Maumus F."/>
            <person name="Michel G."/>
            <person name="Kersting A."/>
            <person name="Lauritano C."/>
            <person name="Lohaus R."/>
            <person name="Toepel M."/>
            <person name="Tonon T."/>
            <person name="Vanneste K."/>
            <person name="Amirebrahimi M."/>
            <person name="Brakel J."/>
            <person name="Bostroem C."/>
            <person name="Chovatia M."/>
            <person name="Grimwood J."/>
            <person name="Jenkins J.W."/>
            <person name="Jueterbock A."/>
            <person name="Mraz A."/>
            <person name="Stam W.T."/>
            <person name="Tice H."/>
            <person name="Bornberg-Bauer E."/>
            <person name="Green P.J."/>
            <person name="Pearson G.A."/>
            <person name="Procaccini G."/>
            <person name="Duarte C.M."/>
            <person name="Schmutz J."/>
            <person name="Reusch T.B.H."/>
            <person name="Van de Peer Y."/>
        </authorList>
    </citation>
    <scope>NUCLEOTIDE SEQUENCE [LARGE SCALE GENOMIC DNA]</scope>
    <source>
        <strain evidence="13">cv. Finnish</strain>
    </source>
</reference>
<evidence type="ECO:0000313" key="13">
    <source>
        <dbReference type="Proteomes" id="UP000036987"/>
    </source>
</evidence>
<organism evidence="12 13">
    <name type="scientific">Zostera marina</name>
    <name type="common">Eelgrass</name>
    <dbReference type="NCBI Taxonomy" id="29655"/>
    <lineage>
        <taxon>Eukaryota</taxon>
        <taxon>Viridiplantae</taxon>
        <taxon>Streptophyta</taxon>
        <taxon>Embryophyta</taxon>
        <taxon>Tracheophyta</taxon>
        <taxon>Spermatophyta</taxon>
        <taxon>Magnoliopsida</taxon>
        <taxon>Liliopsida</taxon>
        <taxon>Zosteraceae</taxon>
        <taxon>Zostera</taxon>
    </lineage>
</organism>
<dbReference type="OMA" id="KEYPPEQ"/>
<feature type="compositionally biased region" description="Low complexity" evidence="10">
    <location>
        <begin position="82"/>
        <end position="94"/>
    </location>
</feature>
<dbReference type="PANTHER" id="PTHR31992:SF141">
    <property type="entry name" value="DOF ZINC FINGER PROTEIN DOF1.4"/>
    <property type="match status" value="1"/>
</dbReference>
<dbReference type="InterPro" id="IPR045174">
    <property type="entry name" value="Dof"/>
</dbReference>
<dbReference type="Pfam" id="PF02701">
    <property type="entry name" value="Zn_ribbon_Dof"/>
    <property type="match status" value="1"/>
</dbReference>
<comment type="subcellular location">
    <subcellularLocation>
        <location evidence="8 9">Nucleus</location>
    </subcellularLocation>
</comment>
<dbReference type="PANTHER" id="PTHR31992">
    <property type="entry name" value="DOF ZINC FINGER PROTEIN DOF1.4-RELATED"/>
    <property type="match status" value="1"/>
</dbReference>
<feature type="domain" description="Dof-type" evidence="11">
    <location>
        <begin position="23"/>
        <end position="77"/>
    </location>
</feature>
<keyword evidence="1 9" id="KW-0479">Metal-binding</keyword>
<dbReference type="OrthoDB" id="1927254at2759"/>
<evidence type="ECO:0000256" key="5">
    <source>
        <dbReference type="ARBA" id="ARBA00023125"/>
    </source>
</evidence>
<dbReference type="GO" id="GO:0008270">
    <property type="term" value="F:zinc ion binding"/>
    <property type="evidence" value="ECO:0007669"/>
    <property type="project" value="UniProtKB-KW"/>
</dbReference>
<keyword evidence="13" id="KW-1185">Reference proteome</keyword>
<dbReference type="AlphaFoldDB" id="A0A0K9PMN2"/>
<keyword evidence="3 9" id="KW-0862">Zinc</keyword>
<keyword evidence="5 8" id="KW-0238">DNA-binding</keyword>
<evidence type="ECO:0000256" key="7">
    <source>
        <dbReference type="ARBA" id="ARBA00023242"/>
    </source>
</evidence>
<dbReference type="GO" id="GO:0003700">
    <property type="term" value="F:DNA-binding transcription factor activity"/>
    <property type="evidence" value="ECO:0007669"/>
    <property type="project" value="UniProtKB-UniRule"/>
</dbReference>
<keyword evidence="6 9" id="KW-0804">Transcription</keyword>
<name>A0A0K9PMN2_ZOSMR</name>
<protein>
    <recommendedName>
        <fullName evidence="9">Dof zinc finger protein</fullName>
    </recommendedName>
</protein>
<evidence type="ECO:0000256" key="1">
    <source>
        <dbReference type="ARBA" id="ARBA00022723"/>
    </source>
</evidence>
<evidence type="ECO:0000256" key="9">
    <source>
        <dbReference type="RuleBase" id="RU369094"/>
    </source>
</evidence>
<dbReference type="GO" id="GO:0005634">
    <property type="term" value="C:nucleus"/>
    <property type="evidence" value="ECO:0007669"/>
    <property type="project" value="UniProtKB-SubCell"/>
</dbReference>
<evidence type="ECO:0000259" key="11">
    <source>
        <dbReference type="PROSITE" id="PS50884"/>
    </source>
</evidence>
<evidence type="ECO:0000256" key="6">
    <source>
        <dbReference type="ARBA" id="ARBA00023163"/>
    </source>
</evidence>
<evidence type="ECO:0000256" key="4">
    <source>
        <dbReference type="ARBA" id="ARBA00023015"/>
    </source>
</evidence>
<evidence type="ECO:0000256" key="3">
    <source>
        <dbReference type="ARBA" id="ARBA00022833"/>
    </source>
</evidence>
<sequence length="214" mass="23410">MQNPAIFPAMKEYPPEQNQQPRLRCPRCESMNTKFCYYNNYNLSQPRHFCKACRRYWTKGGVLRNVPVGGGTRRNSKRHSDTTSSSSNDKNTNNETGVINPHPPKKAAIQIPDSELVYSGIGHLGPQINIGGSGGFSSLLEENGHYGSLLDSFHHVRVGNENNNESNCLASTPPENLNFWSNGSGSGGGGDDPNGHGAGGEWPDLSIYTPRSDF</sequence>
<feature type="region of interest" description="Disordered" evidence="10">
    <location>
        <begin position="64"/>
        <end position="106"/>
    </location>
</feature>
<dbReference type="Proteomes" id="UP000036987">
    <property type="component" value="Unassembled WGS sequence"/>
</dbReference>
<evidence type="ECO:0000256" key="2">
    <source>
        <dbReference type="ARBA" id="ARBA00022771"/>
    </source>
</evidence>
<gene>
    <name evidence="12" type="ORF">ZOSMA_212G00100</name>
</gene>
<evidence type="ECO:0000313" key="12">
    <source>
        <dbReference type="EMBL" id="KMZ69490.1"/>
    </source>
</evidence>
<comment type="caution">
    <text evidence="12">The sequence shown here is derived from an EMBL/GenBank/DDBJ whole genome shotgun (WGS) entry which is preliminary data.</text>
</comment>
<comment type="function">
    <text evidence="9">Transcription factor that binds specifically to a 5'-AA[AG]G-3' consensus core sequence.</text>
</comment>
<dbReference type="GO" id="GO:0003677">
    <property type="term" value="F:DNA binding"/>
    <property type="evidence" value="ECO:0007669"/>
    <property type="project" value="UniProtKB-UniRule"/>
</dbReference>
<keyword evidence="7 8" id="KW-0539">Nucleus</keyword>
<dbReference type="PROSITE" id="PS50884">
    <property type="entry name" value="ZF_DOF_2"/>
    <property type="match status" value="1"/>
</dbReference>
<dbReference type="EMBL" id="LFYR01000762">
    <property type="protein sequence ID" value="KMZ69490.1"/>
    <property type="molecule type" value="Genomic_DNA"/>
</dbReference>
<feature type="region of interest" description="Disordered" evidence="10">
    <location>
        <begin position="1"/>
        <end position="22"/>
    </location>
</feature>
<feature type="region of interest" description="Disordered" evidence="10">
    <location>
        <begin position="180"/>
        <end position="214"/>
    </location>
</feature>
<feature type="compositionally biased region" description="Gly residues" evidence="10">
    <location>
        <begin position="184"/>
        <end position="200"/>
    </location>
</feature>
<keyword evidence="2 8" id="KW-0863">Zinc-finger</keyword>
<proteinExistence type="predicted"/>
<dbReference type="InterPro" id="IPR003851">
    <property type="entry name" value="Znf_Dof"/>
</dbReference>